<dbReference type="GO" id="GO:0003677">
    <property type="term" value="F:DNA binding"/>
    <property type="evidence" value="ECO:0007669"/>
    <property type="project" value="UniProtKB-KW"/>
</dbReference>
<dbReference type="GO" id="GO:0006310">
    <property type="term" value="P:DNA recombination"/>
    <property type="evidence" value="ECO:0007669"/>
    <property type="project" value="UniProtKB-KW"/>
</dbReference>
<dbReference type="Gene3D" id="1.10.150.130">
    <property type="match status" value="1"/>
</dbReference>
<dbReference type="RefSeq" id="WP_111897555.1">
    <property type="nucleotide sequence ID" value="NZ_CP033459.1"/>
</dbReference>
<dbReference type="InterPro" id="IPR013762">
    <property type="entry name" value="Integrase-like_cat_sf"/>
</dbReference>
<protein>
    <submittedName>
        <fullName evidence="5">Transposase</fullName>
    </submittedName>
</protein>
<sequence>MKEKKSCTVVFDRRKDLNRRGVSNVEIHVRLAPGVRKYIKIKECTAVEWNYFSESNELKSIVANYEKIISSMRFLGEEMTVEKFLSHIEGKAKKEIEEKETEQGSFIDFMLDCINKENIDHETKRQRLVSLRDVEAFGKLKTFADLTPSNIKDYDLYLRAKRKPNGEPFGSATIDNYHKRLHHYIMFAFQKEMISRDPYLSVKIKRGKNKERKPLLEDELVVLRDAKITDKYLDRVRDLFIFAAYTGLAYIDVMSFDFETMTEQQDKMFFIDGKRTKTGSNFYTPILPPAMEVLKKYDFKLPIISNQKLNMYLHVLEKQLGIKKRISFHIARHTFATVALSYNVPIDKVARMLGHKNIKTTQIYAKILKNSVHDQAQNLARMMM</sequence>
<evidence type="ECO:0000256" key="3">
    <source>
        <dbReference type="ARBA" id="ARBA00023172"/>
    </source>
</evidence>
<proteinExistence type="inferred from homology"/>
<dbReference type="PANTHER" id="PTHR30349">
    <property type="entry name" value="PHAGE INTEGRASE-RELATED"/>
    <property type="match status" value="1"/>
</dbReference>
<dbReference type="EMBL" id="CP033459">
    <property type="protein sequence ID" value="QFQ13325.1"/>
    <property type="molecule type" value="Genomic_DNA"/>
</dbReference>
<gene>
    <name evidence="5" type="ORF">C7Y71_010055</name>
</gene>
<organism evidence="5 6">
    <name type="scientific">Pseudoprevotella muciniphila</name>
    <dbReference type="NCBI Taxonomy" id="2133944"/>
    <lineage>
        <taxon>Bacteria</taxon>
        <taxon>Pseudomonadati</taxon>
        <taxon>Bacteroidota</taxon>
        <taxon>Bacteroidia</taxon>
        <taxon>Bacteroidales</taxon>
        <taxon>Prevotellaceae</taxon>
        <taxon>Pseudoprevotella</taxon>
    </lineage>
</organism>
<keyword evidence="2" id="KW-0238">DNA-binding</keyword>
<dbReference type="InterPro" id="IPR010998">
    <property type="entry name" value="Integrase_recombinase_N"/>
</dbReference>
<evidence type="ECO:0000259" key="4">
    <source>
        <dbReference type="PROSITE" id="PS51898"/>
    </source>
</evidence>
<dbReference type="PANTHER" id="PTHR30349:SF64">
    <property type="entry name" value="PROPHAGE INTEGRASE INTD-RELATED"/>
    <property type="match status" value="1"/>
</dbReference>
<keyword evidence="3" id="KW-0233">DNA recombination</keyword>
<dbReference type="InterPro" id="IPR025269">
    <property type="entry name" value="SAM-like_dom"/>
</dbReference>
<evidence type="ECO:0000313" key="5">
    <source>
        <dbReference type="EMBL" id="QFQ13325.1"/>
    </source>
</evidence>
<dbReference type="InterPro" id="IPR050090">
    <property type="entry name" value="Tyrosine_recombinase_XerCD"/>
</dbReference>
<reference evidence="5 6" key="1">
    <citation type="submission" date="2018-11" db="EMBL/GenBank/DDBJ databases">
        <authorList>
            <person name="Na S.W."/>
            <person name="Baik M."/>
        </authorList>
    </citation>
    <scope>NUCLEOTIDE SEQUENCE [LARGE SCALE GENOMIC DNA]</scope>
    <source>
        <strain evidence="5 6">E39</strain>
    </source>
</reference>
<dbReference type="Pfam" id="PF13102">
    <property type="entry name" value="Phage_int_SAM_5"/>
    <property type="match status" value="1"/>
</dbReference>
<comment type="similarity">
    <text evidence="1">Belongs to the 'phage' integrase family.</text>
</comment>
<dbReference type="SUPFAM" id="SSF56349">
    <property type="entry name" value="DNA breaking-rejoining enzymes"/>
    <property type="match status" value="1"/>
</dbReference>
<accession>A0A5P8E8H1</accession>
<feature type="domain" description="Tyr recombinase" evidence="4">
    <location>
        <begin position="210"/>
        <end position="377"/>
    </location>
</feature>
<dbReference type="Gene3D" id="1.10.443.10">
    <property type="entry name" value="Intergrase catalytic core"/>
    <property type="match status" value="1"/>
</dbReference>
<dbReference type="CDD" id="cd01185">
    <property type="entry name" value="INTN1_C_like"/>
    <property type="match status" value="1"/>
</dbReference>
<dbReference type="AlphaFoldDB" id="A0A5P8E8H1"/>
<dbReference type="PROSITE" id="PS51898">
    <property type="entry name" value="TYR_RECOMBINASE"/>
    <property type="match status" value="1"/>
</dbReference>
<dbReference type="InterPro" id="IPR002104">
    <property type="entry name" value="Integrase_catalytic"/>
</dbReference>
<keyword evidence="6" id="KW-1185">Reference proteome</keyword>
<dbReference type="Pfam" id="PF00589">
    <property type="entry name" value="Phage_integrase"/>
    <property type="match status" value="1"/>
</dbReference>
<dbReference type="InterPro" id="IPR011010">
    <property type="entry name" value="DNA_brk_join_enz"/>
</dbReference>
<dbReference type="GO" id="GO:0015074">
    <property type="term" value="P:DNA integration"/>
    <property type="evidence" value="ECO:0007669"/>
    <property type="project" value="InterPro"/>
</dbReference>
<name>A0A5P8E8H1_9BACT</name>
<dbReference type="OrthoDB" id="1493636at2"/>
<dbReference type="KEGG" id="alq:C7Y71_010055"/>
<evidence type="ECO:0000256" key="2">
    <source>
        <dbReference type="ARBA" id="ARBA00023125"/>
    </source>
</evidence>
<dbReference type="Proteomes" id="UP000249375">
    <property type="component" value="Chromosome"/>
</dbReference>
<evidence type="ECO:0000313" key="6">
    <source>
        <dbReference type="Proteomes" id="UP000249375"/>
    </source>
</evidence>
<evidence type="ECO:0000256" key="1">
    <source>
        <dbReference type="ARBA" id="ARBA00008857"/>
    </source>
</evidence>